<evidence type="ECO:0000313" key="5">
    <source>
        <dbReference type="Proteomes" id="UP000549457"/>
    </source>
</evidence>
<evidence type="ECO:0000256" key="1">
    <source>
        <dbReference type="ARBA" id="ARBA00001946"/>
    </source>
</evidence>
<sequence length="156" mass="17149">MLRSLHLHAGVLLSRITELFRPRLSLGVRLLALDDAGGVFLVRHSYLPGLHLPGGAVDADETCRAAAVREAAEEGGLVLPEPPELFGVYRSGFGGRRDHTVLYVSRGARQPQQKRLSLEIVSARFYPLAALPGDLNRPTRERIAEVLDGHPVKETW</sequence>
<comment type="cofactor">
    <cofactor evidence="1">
        <name>Mg(2+)</name>
        <dbReference type="ChEBI" id="CHEBI:18420"/>
    </cofactor>
</comment>
<feature type="domain" description="Nudix hydrolase" evidence="3">
    <location>
        <begin position="21"/>
        <end position="148"/>
    </location>
</feature>
<evidence type="ECO:0000256" key="2">
    <source>
        <dbReference type="ARBA" id="ARBA00022801"/>
    </source>
</evidence>
<dbReference type="RefSeq" id="WP_184147495.1">
    <property type="nucleotide sequence ID" value="NZ_JACHFM010000001.1"/>
</dbReference>
<dbReference type="PANTHER" id="PTHR43046">
    <property type="entry name" value="GDP-MANNOSE MANNOSYL HYDROLASE"/>
    <property type="match status" value="1"/>
</dbReference>
<keyword evidence="2" id="KW-0378">Hydrolase</keyword>
<gene>
    <name evidence="4" type="ORF">HNP73_001013</name>
</gene>
<evidence type="ECO:0000313" key="4">
    <source>
        <dbReference type="EMBL" id="MBB5221092.1"/>
    </source>
</evidence>
<dbReference type="GO" id="GO:0016787">
    <property type="term" value="F:hydrolase activity"/>
    <property type="evidence" value="ECO:0007669"/>
    <property type="project" value="UniProtKB-KW"/>
</dbReference>
<protein>
    <submittedName>
        <fullName evidence="4">ADP-ribose pyrophosphatase YjhB (NUDIX family)</fullName>
    </submittedName>
</protein>
<dbReference type="PROSITE" id="PS51462">
    <property type="entry name" value="NUDIX"/>
    <property type="match status" value="1"/>
</dbReference>
<keyword evidence="5" id="KW-1185">Reference proteome</keyword>
<reference evidence="4 5" key="1">
    <citation type="submission" date="2020-08" db="EMBL/GenBank/DDBJ databases">
        <title>Genomic Encyclopedia of Type Strains, Phase IV (KMG-IV): sequencing the most valuable type-strain genomes for metagenomic binning, comparative biology and taxonomic classification.</title>
        <authorList>
            <person name="Goeker M."/>
        </authorList>
    </citation>
    <scope>NUCLEOTIDE SEQUENCE [LARGE SCALE GENOMIC DNA]</scope>
    <source>
        <strain evidence="4 5">DSM 101730</strain>
    </source>
</reference>
<dbReference type="Proteomes" id="UP000549457">
    <property type="component" value="Unassembled WGS sequence"/>
</dbReference>
<dbReference type="InterPro" id="IPR000086">
    <property type="entry name" value="NUDIX_hydrolase_dom"/>
</dbReference>
<dbReference type="AlphaFoldDB" id="A0A840SP64"/>
<proteinExistence type="predicted"/>
<dbReference type="EMBL" id="JACHFM010000001">
    <property type="protein sequence ID" value="MBB5221092.1"/>
    <property type="molecule type" value="Genomic_DNA"/>
</dbReference>
<dbReference type="Gene3D" id="3.90.79.10">
    <property type="entry name" value="Nucleoside Triphosphate Pyrophosphohydrolase"/>
    <property type="match status" value="1"/>
</dbReference>
<accession>A0A840SP64</accession>
<dbReference type="Pfam" id="PF00293">
    <property type="entry name" value="NUDIX"/>
    <property type="match status" value="1"/>
</dbReference>
<dbReference type="InterPro" id="IPR015797">
    <property type="entry name" value="NUDIX_hydrolase-like_dom_sf"/>
</dbReference>
<organism evidence="4 5">
    <name type="scientific">Amaricoccus macauensis</name>
    <dbReference type="NCBI Taxonomy" id="57001"/>
    <lineage>
        <taxon>Bacteria</taxon>
        <taxon>Pseudomonadati</taxon>
        <taxon>Pseudomonadota</taxon>
        <taxon>Alphaproteobacteria</taxon>
        <taxon>Rhodobacterales</taxon>
        <taxon>Paracoccaceae</taxon>
        <taxon>Amaricoccus</taxon>
    </lineage>
</organism>
<name>A0A840SP64_9RHOB</name>
<dbReference type="PANTHER" id="PTHR43046:SF14">
    <property type="entry name" value="MUTT_NUDIX FAMILY PROTEIN"/>
    <property type="match status" value="1"/>
</dbReference>
<evidence type="ECO:0000259" key="3">
    <source>
        <dbReference type="PROSITE" id="PS51462"/>
    </source>
</evidence>
<comment type="caution">
    <text evidence="4">The sequence shown here is derived from an EMBL/GenBank/DDBJ whole genome shotgun (WGS) entry which is preliminary data.</text>
</comment>
<dbReference type="InterPro" id="IPR020084">
    <property type="entry name" value="NUDIX_hydrolase_CS"/>
</dbReference>
<dbReference type="PROSITE" id="PS00893">
    <property type="entry name" value="NUDIX_BOX"/>
    <property type="match status" value="1"/>
</dbReference>
<dbReference type="SUPFAM" id="SSF55811">
    <property type="entry name" value="Nudix"/>
    <property type="match status" value="1"/>
</dbReference>